<organism evidence="3 5">
    <name type="scientific">Rotaria sordida</name>
    <dbReference type="NCBI Taxonomy" id="392033"/>
    <lineage>
        <taxon>Eukaryota</taxon>
        <taxon>Metazoa</taxon>
        <taxon>Spiralia</taxon>
        <taxon>Gnathifera</taxon>
        <taxon>Rotifera</taxon>
        <taxon>Eurotatoria</taxon>
        <taxon>Bdelloidea</taxon>
        <taxon>Philodinida</taxon>
        <taxon>Philodinidae</taxon>
        <taxon>Rotaria</taxon>
    </lineage>
</organism>
<dbReference type="GO" id="GO:0046513">
    <property type="term" value="P:ceramide biosynthetic process"/>
    <property type="evidence" value="ECO:0007669"/>
    <property type="project" value="TreeGrafter"/>
</dbReference>
<gene>
    <name evidence="4" type="ORF">JBS370_LOCUS19465</name>
    <name evidence="3" type="ORF">ZHD862_LOCUS12857</name>
</gene>
<dbReference type="Proteomes" id="UP000663864">
    <property type="component" value="Unassembled WGS sequence"/>
</dbReference>
<dbReference type="PROSITE" id="PS50146">
    <property type="entry name" value="DAGK"/>
    <property type="match status" value="1"/>
</dbReference>
<evidence type="ECO:0000256" key="1">
    <source>
        <dbReference type="SAM" id="Coils"/>
    </source>
</evidence>
<evidence type="ECO:0000313" key="4">
    <source>
        <dbReference type="EMBL" id="CAF3873946.1"/>
    </source>
</evidence>
<dbReference type="Gene3D" id="3.40.50.10330">
    <property type="entry name" value="Probable inorganic polyphosphate/atp-NAD kinase, domain 1"/>
    <property type="match status" value="1"/>
</dbReference>
<accession>A0A814HBL2</accession>
<comment type="caution">
    <text evidence="3">The sequence shown here is derived from an EMBL/GenBank/DDBJ whole genome shotgun (WGS) entry which is preliminary data.</text>
</comment>
<dbReference type="GO" id="GO:0005739">
    <property type="term" value="C:mitochondrion"/>
    <property type="evidence" value="ECO:0007669"/>
    <property type="project" value="TreeGrafter"/>
</dbReference>
<dbReference type="InterPro" id="IPR017438">
    <property type="entry name" value="ATP-NAD_kinase_N"/>
</dbReference>
<feature type="coiled-coil region" evidence="1">
    <location>
        <begin position="391"/>
        <end position="421"/>
    </location>
</feature>
<dbReference type="GO" id="GO:0004143">
    <property type="term" value="F:ATP-dependent diacylglycerol kinase activity"/>
    <property type="evidence" value="ECO:0007669"/>
    <property type="project" value="TreeGrafter"/>
</dbReference>
<dbReference type="Proteomes" id="UP000663836">
    <property type="component" value="Unassembled WGS sequence"/>
</dbReference>
<dbReference type="EMBL" id="CAJOBD010002330">
    <property type="protein sequence ID" value="CAF3873946.1"/>
    <property type="molecule type" value="Genomic_DNA"/>
</dbReference>
<dbReference type="SUPFAM" id="SSF111331">
    <property type="entry name" value="NAD kinase/diacylglycerol kinase-like"/>
    <property type="match status" value="1"/>
</dbReference>
<evidence type="ECO:0000313" key="5">
    <source>
        <dbReference type="Proteomes" id="UP000663864"/>
    </source>
</evidence>
<dbReference type="GO" id="GO:0046512">
    <property type="term" value="P:sphingosine biosynthetic process"/>
    <property type="evidence" value="ECO:0007669"/>
    <property type="project" value="TreeGrafter"/>
</dbReference>
<dbReference type="PANTHER" id="PTHR12358">
    <property type="entry name" value="SPHINGOSINE KINASE"/>
    <property type="match status" value="1"/>
</dbReference>
<dbReference type="Pfam" id="PF00781">
    <property type="entry name" value="DAGK_cat"/>
    <property type="match status" value="1"/>
</dbReference>
<dbReference type="InterPro" id="IPR050187">
    <property type="entry name" value="Lipid_Phosphate_FormReg"/>
</dbReference>
<dbReference type="InterPro" id="IPR016064">
    <property type="entry name" value="NAD/diacylglycerol_kinase_sf"/>
</dbReference>
<proteinExistence type="predicted"/>
<reference evidence="3" key="1">
    <citation type="submission" date="2021-02" db="EMBL/GenBank/DDBJ databases">
        <authorList>
            <person name="Nowell W R."/>
        </authorList>
    </citation>
    <scope>NUCLEOTIDE SEQUENCE</scope>
</reference>
<dbReference type="PANTHER" id="PTHR12358:SF31">
    <property type="entry name" value="ACYLGLYCEROL KINASE, MITOCHONDRIAL"/>
    <property type="match status" value="1"/>
</dbReference>
<dbReference type="InterPro" id="IPR001206">
    <property type="entry name" value="Diacylglycerol_kinase_cat_dom"/>
</dbReference>
<evidence type="ECO:0000313" key="3">
    <source>
        <dbReference type="EMBL" id="CAF1007467.1"/>
    </source>
</evidence>
<evidence type="ECO:0000259" key="2">
    <source>
        <dbReference type="PROSITE" id="PS50146"/>
    </source>
</evidence>
<feature type="domain" description="DAGKc" evidence="2">
    <location>
        <begin position="55"/>
        <end position="164"/>
    </location>
</feature>
<dbReference type="AlphaFoldDB" id="A0A814HBL2"/>
<dbReference type="GO" id="GO:0016020">
    <property type="term" value="C:membrane"/>
    <property type="evidence" value="ECO:0007669"/>
    <property type="project" value="TreeGrafter"/>
</dbReference>
<dbReference type="GO" id="GO:0047620">
    <property type="term" value="F:acylglycerol kinase activity"/>
    <property type="evidence" value="ECO:0007669"/>
    <property type="project" value="TreeGrafter"/>
</dbReference>
<sequence>MFRTLRNHWKKSLFAFCALTYGTKWSYDRYQANQIRQFYCQQASLLGSQNFPPMTRLTRIAVLLNGKANNGKAKSIYDKTIFPLLHLIGLDVRVYRLDAITDSNGLNELLTNKIEPNELSALMIIGGDGTLSELAPYFLQSNTLQNLPICIVPIGEYVSFARSLFPLTNKKKIHDDIVLLCESVFALFNGKIVQKPLLKITMSNNNEKPIYASTFDFGHYTRLEQLQKRLWYFSYLKYPISSIYLSIKDSLNSILSSQQSSIIYSNPCSGCLRCQPSLLDQYRLTQQEKKSSYFSRLYQSNRTNIKSSSSQLKEPIENSDCGIEYCINLDKQPIQLWAKLNNDEHSFQIDTSNKLERFNYDKEKYPKQSINVQHIRFYPNINLINKYILINHEKFDKKKEKEEEKEKEEKEENHLIEYRIELSEKTLKFLEINQDLLLIKQSTLKPTFNKLEEDALEKKDIFLFSNRQQHNQSS</sequence>
<name>A0A814HBL2_9BILA</name>
<dbReference type="EMBL" id="CAJNOT010000515">
    <property type="protein sequence ID" value="CAF1007467.1"/>
    <property type="molecule type" value="Genomic_DNA"/>
</dbReference>
<keyword evidence="1" id="KW-0175">Coiled coil</keyword>
<protein>
    <recommendedName>
        <fullName evidence="2">DAGKc domain-containing protein</fullName>
    </recommendedName>
</protein>
<dbReference type="GO" id="GO:0001729">
    <property type="term" value="F:ceramide kinase activity"/>
    <property type="evidence" value="ECO:0007669"/>
    <property type="project" value="TreeGrafter"/>
</dbReference>